<accession>A0A8B4GQ71</accession>
<gene>
    <name evidence="1" type="ORF">NCTC10254_00010</name>
</gene>
<reference evidence="1 2" key="1">
    <citation type="submission" date="2018-06" db="EMBL/GenBank/DDBJ databases">
        <authorList>
            <consortium name="Pathogen Informatics"/>
            <person name="Doyle S."/>
        </authorList>
    </citation>
    <scope>NUCLEOTIDE SEQUENCE [LARGE SCALE GENOMIC DNA]</scope>
    <source>
        <strain evidence="1 2">NCTC10254</strain>
    </source>
</reference>
<sequence>MENVFSADYAFAQDVMDEVETIVDRVGPLSFVKNILLFYLEDHGIHDGVVWECVVNLSESAHESPSYQKHMDALLAEYGDDRYPKVRQDSANLQACLIATGCILAGLSVAEAPLELPYTVCGLIVDSDWGFDKLHEGMMQMLPPPGHHAGDNGDAQPCC</sequence>
<dbReference type="EMBL" id="UARK01000001">
    <property type="protein sequence ID" value="SPW23653.1"/>
    <property type="molecule type" value="Genomic_DNA"/>
</dbReference>
<evidence type="ECO:0000313" key="1">
    <source>
        <dbReference type="EMBL" id="SPW23653.1"/>
    </source>
</evidence>
<dbReference type="AlphaFoldDB" id="A0A8B4GQ71"/>
<organism evidence="1 2">
    <name type="scientific">Corynebacterium matruchotii</name>
    <dbReference type="NCBI Taxonomy" id="43768"/>
    <lineage>
        <taxon>Bacteria</taxon>
        <taxon>Bacillati</taxon>
        <taxon>Actinomycetota</taxon>
        <taxon>Actinomycetes</taxon>
        <taxon>Mycobacteriales</taxon>
        <taxon>Corynebacteriaceae</taxon>
        <taxon>Corynebacterium</taxon>
    </lineage>
</organism>
<proteinExistence type="predicted"/>
<protein>
    <submittedName>
        <fullName evidence="1">Uncharacterized protein</fullName>
    </submittedName>
</protein>
<comment type="caution">
    <text evidence="1">The sequence shown here is derived from an EMBL/GenBank/DDBJ whole genome shotgun (WGS) entry which is preliminary data.</text>
</comment>
<name>A0A8B4GQ71_9CORY</name>
<evidence type="ECO:0000313" key="2">
    <source>
        <dbReference type="Proteomes" id="UP000249886"/>
    </source>
</evidence>
<dbReference type="Proteomes" id="UP000249886">
    <property type="component" value="Unassembled WGS sequence"/>
</dbReference>